<evidence type="ECO:0000313" key="8">
    <source>
        <dbReference type="Proteomes" id="UP000053244"/>
    </source>
</evidence>
<dbReference type="PANTHER" id="PTHR30118">
    <property type="entry name" value="HTH-TYPE TRANSCRIPTIONAL REGULATOR LEUO-RELATED"/>
    <property type="match status" value="1"/>
</dbReference>
<evidence type="ECO:0000256" key="2">
    <source>
        <dbReference type="ARBA" id="ARBA00023125"/>
    </source>
</evidence>
<dbReference type="InterPro" id="IPR005119">
    <property type="entry name" value="LysR_subst-bd"/>
</dbReference>
<dbReference type="PANTHER" id="PTHR30118:SF15">
    <property type="entry name" value="TRANSCRIPTIONAL REGULATORY PROTEIN"/>
    <property type="match status" value="1"/>
</dbReference>
<protein>
    <recommendedName>
        <fullName evidence="6">LysR substrate-binding domain-containing protein</fullName>
    </recommendedName>
</protein>
<dbReference type="Pfam" id="PF03466">
    <property type="entry name" value="LysR_substrate"/>
    <property type="match status" value="1"/>
</dbReference>
<gene>
    <name evidence="7" type="ORF">ADL15_41010</name>
</gene>
<dbReference type="SUPFAM" id="SSF53850">
    <property type="entry name" value="Periplasmic binding protein-like II"/>
    <property type="match status" value="1"/>
</dbReference>
<keyword evidence="1" id="KW-0805">Transcription regulation</keyword>
<comment type="caution">
    <text evidence="7">The sequence shown here is derived from an EMBL/GenBank/DDBJ whole genome shotgun (WGS) entry which is preliminary data.</text>
</comment>
<organism evidence="7 8">
    <name type="scientific">Actinoplanes awajinensis subsp. mycoplanecinus</name>
    <dbReference type="NCBI Taxonomy" id="135947"/>
    <lineage>
        <taxon>Bacteria</taxon>
        <taxon>Bacillati</taxon>
        <taxon>Actinomycetota</taxon>
        <taxon>Actinomycetes</taxon>
        <taxon>Micromonosporales</taxon>
        <taxon>Micromonosporaceae</taxon>
        <taxon>Actinoplanes</taxon>
    </lineage>
</organism>
<evidence type="ECO:0000256" key="5">
    <source>
        <dbReference type="SAM" id="Phobius"/>
    </source>
</evidence>
<keyword evidence="5" id="KW-0472">Membrane</keyword>
<feature type="transmembrane region" description="Helical" evidence="5">
    <location>
        <begin position="98"/>
        <end position="121"/>
    </location>
</feature>
<evidence type="ECO:0000256" key="4">
    <source>
        <dbReference type="SAM" id="MobiDB-lite"/>
    </source>
</evidence>
<keyword evidence="5" id="KW-0812">Transmembrane</keyword>
<keyword evidence="2" id="KW-0238">DNA-binding</keyword>
<feature type="domain" description="LysR substrate-binding" evidence="6">
    <location>
        <begin position="15"/>
        <end position="169"/>
    </location>
</feature>
<feature type="region of interest" description="Disordered" evidence="4">
    <location>
        <begin position="1"/>
        <end position="20"/>
    </location>
</feature>
<keyword evidence="5" id="KW-1133">Transmembrane helix</keyword>
<evidence type="ECO:0000256" key="3">
    <source>
        <dbReference type="ARBA" id="ARBA00023163"/>
    </source>
</evidence>
<evidence type="ECO:0000313" key="7">
    <source>
        <dbReference type="EMBL" id="KUL25305.1"/>
    </source>
</evidence>
<dbReference type="AlphaFoldDB" id="A0A101JEH5"/>
<evidence type="ECO:0000259" key="6">
    <source>
        <dbReference type="Pfam" id="PF03466"/>
    </source>
</evidence>
<sequence length="178" mass="18646">MLLRLAGEGPSDDRDLSRGAVDLSVGCPPATAGTSSIASQVIGTDEMVLIVPRGHAADVAAPSVEQIAQSAHVVVSQQPLRAGPVDEILDRLGLRRQVIAVVPTVSAALAVTAASAVVTVLPRRLRDPLPPGLRARPLPFRLTTPPVTVNWHRRQTADPAHAWLRKVVAGVLTDVLAA</sequence>
<dbReference type="Gene3D" id="3.40.190.10">
    <property type="entry name" value="Periplasmic binding protein-like II"/>
    <property type="match status" value="2"/>
</dbReference>
<keyword evidence="3" id="KW-0804">Transcription</keyword>
<keyword evidence="8" id="KW-1185">Reference proteome</keyword>
<dbReference type="EMBL" id="LLZH01000315">
    <property type="protein sequence ID" value="KUL25305.1"/>
    <property type="molecule type" value="Genomic_DNA"/>
</dbReference>
<evidence type="ECO:0000256" key="1">
    <source>
        <dbReference type="ARBA" id="ARBA00023015"/>
    </source>
</evidence>
<accession>A0A101JEH5</accession>
<reference evidence="7 8" key="1">
    <citation type="submission" date="2015-10" db="EMBL/GenBank/DDBJ databases">
        <authorList>
            <person name="Gilbert D.G."/>
        </authorList>
    </citation>
    <scope>NUCLEOTIDE SEQUENCE [LARGE SCALE GENOMIC DNA]</scope>
    <source>
        <strain evidence="7 8">NRRL B-16712</strain>
    </source>
</reference>
<name>A0A101JEH5_9ACTN</name>
<proteinExistence type="predicted"/>
<dbReference type="InterPro" id="IPR050389">
    <property type="entry name" value="LysR-type_TF"/>
</dbReference>
<dbReference type="Proteomes" id="UP000053244">
    <property type="component" value="Unassembled WGS sequence"/>
</dbReference>
<dbReference type="GO" id="GO:0003677">
    <property type="term" value="F:DNA binding"/>
    <property type="evidence" value="ECO:0007669"/>
    <property type="project" value="UniProtKB-KW"/>
</dbReference>